<reference evidence="2 3" key="1">
    <citation type="submission" date="2013-04" db="EMBL/GenBank/DDBJ databases">
        <authorList>
            <person name="Harkins D.M."/>
            <person name="Durkin A.S."/>
            <person name="Brinkac L.M."/>
            <person name="Haft D.H."/>
            <person name="Selengut J.D."/>
            <person name="Sanka R."/>
            <person name="DePew J."/>
            <person name="Purushe J."/>
            <person name="Hartskeerl R.A."/>
            <person name="Ahmed A."/>
            <person name="van der Linden H."/>
            <person name="Goris M.G.A."/>
            <person name="Vinetz J.M."/>
            <person name="Sutton G.G."/>
            <person name="Nierman W.C."/>
            <person name="Fouts D.E."/>
        </authorList>
    </citation>
    <scope>NUCLEOTIDE SEQUENCE [LARGE SCALE GENOMIC DNA]</scope>
    <source>
        <strain evidence="2 3">Sao Paulo</strain>
    </source>
</reference>
<proteinExistence type="predicted"/>
<accession>A0A5E8HE22</accession>
<protein>
    <submittedName>
        <fullName evidence="2">Antidote-toxin recognition MazE</fullName>
    </submittedName>
</protein>
<gene>
    <name evidence="2" type="ORF">LEP1GSC202_1857</name>
</gene>
<dbReference type="Pfam" id="PF04014">
    <property type="entry name" value="MazE_antitoxin"/>
    <property type="match status" value="1"/>
</dbReference>
<dbReference type="EMBL" id="AOGX02000015">
    <property type="protein sequence ID" value="EOQ89711.1"/>
    <property type="molecule type" value="Genomic_DNA"/>
</dbReference>
<dbReference type="GO" id="GO:0003677">
    <property type="term" value="F:DNA binding"/>
    <property type="evidence" value="ECO:0007669"/>
    <property type="project" value="InterPro"/>
</dbReference>
<organism evidence="2 3">
    <name type="scientific">Leptospira yanagawae serovar Saopaulo str. Sao Paulo = ATCC 700523</name>
    <dbReference type="NCBI Taxonomy" id="1249483"/>
    <lineage>
        <taxon>Bacteria</taxon>
        <taxon>Pseudomonadati</taxon>
        <taxon>Spirochaetota</taxon>
        <taxon>Spirochaetia</taxon>
        <taxon>Leptospirales</taxon>
        <taxon>Leptospiraceae</taxon>
        <taxon>Leptospira</taxon>
    </lineage>
</organism>
<dbReference type="InterPro" id="IPR037914">
    <property type="entry name" value="SpoVT-AbrB_sf"/>
</dbReference>
<name>A0A5E8HE22_9LEPT</name>
<feature type="domain" description="SpoVT-AbrB" evidence="1">
    <location>
        <begin position="30"/>
        <end position="73"/>
    </location>
</feature>
<evidence type="ECO:0000313" key="2">
    <source>
        <dbReference type="EMBL" id="EOQ89711.1"/>
    </source>
</evidence>
<dbReference type="SUPFAM" id="SSF89447">
    <property type="entry name" value="AbrB/MazE/MraZ-like"/>
    <property type="match status" value="1"/>
</dbReference>
<dbReference type="InterPro" id="IPR007159">
    <property type="entry name" value="SpoVT-AbrB_dom"/>
</dbReference>
<comment type="caution">
    <text evidence="2">The sequence shown here is derived from an EMBL/GenBank/DDBJ whole genome shotgun (WGS) entry which is preliminary data.</text>
</comment>
<evidence type="ECO:0000259" key="1">
    <source>
        <dbReference type="SMART" id="SM00966"/>
    </source>
</evidence>
<dbReference type="Gene3D" id="2.10.260.10">
    <property type="match status" value="1"/>
</dbReference>
<sequence>MGTNIQSQIFLIDERIACYYIVITMKVAVVQVGNSKGIRIPKAILAECQIEDAVELQLEGDKIIISPYKGRPRQGWATQFQEMAKQDDDSLLLPDVLELEVEDWEW</sequence>
<evidence type="ECO:0000313" key="3">
    <source>
        <dbReference type="Proteomes" id="UP000013996"/>
    </source>
</evidence>
<dbReference type="AlphaFoldDB" id="A0A5E8HE22"/>
<dbReference type="STRING" id="1249483.LEP1GSC202_1857"/>
<dbReference type="Proteomes" id="UP000013996">
    <property type="component" value="Unassembled WGS sequence"/>
</dbReference>
<dbReference type="SMART" id="SM00966">
    <property type="entry name" value="SpoVT_AbrB"/>
    <property type="match status" value="1"/>
</dbReference>